<name>A0A3D8MA03_9ALTE</name>
<protein>
    <recommendedName>
        <fullName evidence="3">DUF2384 domain-containing protein</fullName>
    </recommendedName>
</protein>
<dbReference type="EMBL" id="QRHA01000004">
    <property type="protein sequence ID" value="RDV26781.1"/>
    <property type="molecule type" value="Genomic_DNA"/>
</dbReference>
<comment type="caution">
    <text evidence="1">The sequence shown here is derived from an EMBL/GenBank/DDBJ whole genome shotgun (WGS) entry which is preliminary data.</text>
</comment>
<gene>
    <name evidence="1" type="ORF">DXV75_07275</name>
</gene>
<dbReference type="OrthoDB" id="6332823at2"/>
<keyword evidence="2" id="KW-1185">Reference proteome</keyword>
<proteinExistence type="predicted"/>
<sequence length="140" mass="15666">MTIANNPPAVVMKAFTWAYEELSLTCSEAALMLGISEQALRQTALVGFSCDSEESKQQLAFIRLYHQLYALCDGDTDTMTQWFHQYQEDIKGVPKHLCINIKGIRTLSDYLSNRSELGNVESLQGNFVQPGGAFQQLVAR</sequence>
<evidence type="ECO:0008006" key="3">
    <source>
        <dbReference type="Google" id="ProtNLM"/>
    </source>
</evidence>
<dbReference type="Proteomes" id="UP000256561">
    <property type="component" value="Unassembled WGS sequence"/>
</dbReference>
<evidence type="ECO:0000313" key="1">
    <source>
        <dbReference type="EMBL" id="RDV26781.1"/>
    </source>
</evidence>
<reference evidence="2" key="1">
    <citation type="submission" date="2018-08" db="EMBL/GenBank/DDBJ databases">
        <authorList>
            <person name="Zhang J."/>
            <person name="Du Z.-J."/>
        </authorList>
    </citation>
    <scope>NUCLEOTIDE SEQUENCE [LARGE SCALE GENOMIC DNA]</scope>
    <source>
        <strain evidence="2">KCTC 52655</strain>
    </source>
</reference>
<dbReference type="RefSeq" id="WP_115592733.1">
    <property type="nucleotide sequence ID" value="NZ_QRHA01000004.1"/>
</dbReference>
<organism evidence="1 2">
    <name type="scientific">Alteromonas aestuariivivens</name>
    <dbReference type="NCBI Taxonomy" id="1938339"/>
    <lineage>
        <taxon>Bacteria</taxon>
        <taxon>Pseudomonadati</taxon>
        <taxon>Pseudomonadota</taxon>
        <taxon>Gammaproteobacteria</taxon>
        <taxon>Alteromonadales</taxon>
        <taxon>Alteromonadaceae</taxon>
        <taxon>Alteromonas/Salinimonas group</taxon>
        <taxon>Alteromonas</taxon>
    </lineage>
</organism>
<dbReference type="AlphaFoldDB" id="A0A3D8MA03"/>
<evidence type="ECO:0000313" key="2">
    <source>
        <dbReference type="Proteomes" id="UP000256561"/>
    </source>
</evidence>
<accession>A0A3D8MA03</accession>